<evidence type="ECO:0000256" key="8">
    <source>
        <dbReference type="ARBA" id="ARBA00022777"/>
    </source>
</evidence>
<comment type="cofactor">
    <cofactor evidence="18">
        <name>Mg(2+)</name>
        <dbReference type="ChEBI" id="CHEBI:18420"/>
    </cofactor>
    <text evidence="18">Mn(2+), Zn(2+), Cd(2+) and Co(2+) support activity to lesser extents.</text>
</comment>
<feature type="transmembrane region" description="Helical" evidence="19">
    <location>
        <begin position="97"/>
        <end position="122"/>
    </location>
</feature>
<organism evidence="20 21">
    <name type="scientific">Candidatus Caccoplasma intestinavium</name>
    <dbReference type="NCBI Taxonomy" id="2840716"/>
    <lineage>
        <taxon>Bacteria</taxon>
        <taxon>Pseudomonadati</taxon>
        <taxon>Bacteroidota</taxon>
        <taxon>Bacteroidia</taxon>
        <taxon>Bacteroidales</taxon>
        <taxon>Bacteroidaceae</taxon>
        <taxon>Bacteroidaceae incertae sedis</taxon>
        <taxon>Candidatus Caccoplasma</taxon>
    </lineage>
</organism>
<dbReference type="Proteomes" id="UP000886722">
    <property type="component" value="Unassembled WGS sequence"/>
</dbReference>
<dbReference type="GO" id="GO:0046872">
    <property type="term" value="F:metal ion binding"/>
    <property type="evidence" value="ECO:0007669"/>
    <property type="project" value="UniProtKB-KW"/>
</dbReference>
<keyword evidence="18" id="KW-0460">Magnesium</keyword>
<dbReference type="InterPro" id="IPR036945">
    <property type="entry name" value="DAGK_sf"/>
</dbReference>
<reference evidence="20" key="2">
    <citation type="journal article" date="2021" name="PeerJ">
        <title>Extensive microbial diversity within the chicken gut microbiome revealed by metagenomics and culture.</title>
        <authorList>
            <person name="Gilroy R."/>
            <person name="Ravi A."/>
            <person name="Getino M."/>
            <person name="Pursley I."/>
            <person name="Horton D.L."/>
            <person name="Alikhan N.F."/>
            <person name="Baker D."/>
            <person name="Gharbi K."/>
            <person name="Hall N."/>
            <person name="Watson M."/>
            <person name="Adriaenssens E.M."/>
            <person name="Foster-Nyarko E."/>
            <person name="Jarju S."/>
            <person name="Secka A."/>
            <person name="Antonio M."/>
            <person name="Oren A."/>
            <person name="Chaudhuri R.R."/>
            <person name="La Ragione R."/>
            <person name="Hildebrand F."/>
            <person name="Pallen M.J."/>
        </authorList>
    </citation>
    <scope>NUCLEOTIDE SEQUENCE</scope>
    <source>
        <strain evidence="20">21143</strain>
    </source>
</reference>
<dbReference type="Gene3D" id="1.10.287.3610">
    <property type="match status" value="1"/>
</dbReference>
<dbReference type="InterPro" id="IPR033717">
    <property type="entry name" value="UDPK"/>
</dbReference>
<protein>
    <submittedName>
        <fullName evidence="20">Diacylglycerol kinase family protein</fullName>
    </submittedName>
</protein>
<evidence type="ECO:0000256" key="18">
    <source>
        <dbReference type="PIRSR" id="PIRSR600829-4"/>
    </source>
</evidence>
<sequence length="130" mass="14233">MKQQAFSIKSRIHSFSNAFRGLGLFFRQEHNARIHAVIAVITVVSGVLVGLSRIEWIAVFFAIGMVIATEAVNTTVEYLCDFICPEYNDKIKKIKDLAAGAVLICAIAAVIIGCIIFIPHLITLVNLSLS</sequence>
<evidence type="ECO:0000256" key="7">
    <source>
        <dbReference type="ARBA" id="ARBA00022741"/>
    </source>
</evidence>
<evidence type="ECO:0000256" key="17">
    <source>
        <dbReference type="PIRSR" id="PIRSR600829-3"/>
    </source>
</evidence>
<feature type="binding site" evidence="17">
    <location>
        <position position="77"/>
    </location>
    <ligand>
        <name>ATP</name>
        <dbReference type="ChEBI" id="CHEBI:30616"/>
    </ligand>
</feature>
<keyword evidence="8 20" id="KW-0418">Kinase</keyword>
<dbReference type="EMBL" id="DVKT01000075">
    <property type="protein sequence ID" value="HIT40411.1"/>
    <property type="molecule type" value="Genomic_DNA"/>
</dbReference>
<proteinExistence type="inferred from homology"/>
<keyword evidence="5" id="KW-0808">Transferase</keyword>
<feature type="binding site" evidence="17">
    <location>
        <begin position="95"/>
        <end position="96"/>
    </location>
    <ligand>
        <name>ATP</name>
        <dbReference type="ChEBI" id="CHEBI:30616"/>
    </ligand>
</feature>
<keyword evidence="12 19" id="KW-0472">Membrane</keyword>
<comment type="similarity">
    <text evidence="2">Belongs to the bacterial diacylglycerol kinase family.</text>
</comment>
<evidence type="ECO:0000256" key="10">
    <source>
        <dbReference type="ARBA" id="ARBA00022989"/>
    </source>
</evidence>
<dbReference type="GO" id="GO:0016301">
    <property type="term" value="F:kinase activity"/>
    <property type="evidence" value="ECO:0007669"/>
    <property type="project" value="UniProtKB-KW"/>
</dbReference>
<feature type="binding site" evidence="16">
    <location>
        <position position="70"/>
    </location>
    <ligand>
        <name>substrate</name>
    </ligand>
</feature>
<dbReference type="PANTHER" id="PTHR34299:SF1">
    <property type="entry name" value="DIACYLGLYCEROL KINASE"/>
    <property type="match status" value="1"/>
</dbReference>
<evidence type="ECO:0000256" key="4">
    <source>
        <dbReference type="ARBA" id="ARBA00022516"/>
    </source>
</evidence>
<keyword evidence="4" id="KW-0444">Lipid biosynthesis</keyword>
<evidence type="ECO:0000256" key="9">
    <source>
        <dbReference type="ARBA" id="ARBA00022840"/>
    </source>
</evidence>
<gene>
    <name evidence="20" type="ORF">IAD06_10330</name>
</gene>
<dbReference type="PANTHER" id="PTHR34299">
    <property type="entry name" value="DIACYLGLYCEROL KINASE"/>
    <property type="match status" value="1"/>
</dbReference>
<evidence type="ECO:0000256" key="1">
    <source>
        <dbReference type="ARBA" id="ARBA00004651"/>
    </source>
</evidence>
<evidence type="ECO:0000256" key="15">
    <source>
        <dbReference type="PIRSR" id="PIRSR600829-1"/>
    </source>
</evidence>
<dbReference type="GO" id="GO:0005886">
    <property type="term" value="C:plasma membrane"/>
    <property type="evidence" value="ECO:0007669"/>
    <property type="project" value="UniProtKB-SubCell"/>
</dbReference>
<comment type="caution">
    <text evidence="20">The sequence shown here is derived from an EMBL/GenBank/DDBJ whole genome shotgun (WGS) entry which is preliminary data.</text>
</comment>
<dbReference type="GO" id="GO:0005524">
    <property type="term" value="F:ATP binding"/>
    <property type="evidence" value="ECO:0007669"/>
    <property type="project" value="UniProtKB-KW"/>
</dbReference>
<dbReference type="AlphaFoldDB" id="A0A9D1GGL9"/>
<dbReference type="GO" id="GO:0008654">
    <property type="term" value="P:phospholipid biosynthetic process"/>
    <property type="evidence" value="ECO:0007669"/>
    <property type="project" value="UniProtKB-KW"/>
</dbReference>
<feature type="transmembrane region" description="Helical" evidence="19">
    <location>
        <begin position="34"/>
        <end position="51"/>
    </location>
</feature>
<keyword evidence="6 19" id="KW-0812">Transmembrane</keyword>
<dbReference type="InterPro" id="IPR000829">
    <property type="entry name" value="DAGK"/>
</dbReference>
<evidence type="ECO:0000313" key="20">
    <source>
        <dbReference type="EMBL" id="HIT40411.1"/>
    </source>
</evidence>
<keyword evidence="9 17" id="KW-0067">ATP-binding</keyword>
<keyword evidence="3" id="KW-1003">Cell membrane</keyword>
<feature type="binding site" evidence="18">
    <location>
        <position position="29"/>
    </location>
    <ligand>
        <name>a divalent metal cation</name>
        <dbReference type="ChEBI" id="CHEBI:60240"/>
    </ligand>
</feature>
<keyword evidence="11" id="KW-0443">Lipid metabolism</keyword>
<keyword evidence="14" id="KW-1208">Phospholipid metabolism</keyword>
<keyword evidence="7 17" id="KW-0547">Nucleotide-binding</keyword>
<evidence type="ECO:0000256" key="16">
    <source>
        <dbReference type="PIRSR" id="PIRSR600829-2"/>
    </source>
</evidence>
<feature type="binding site" evidence="18">
    <location>
        <position position="77"/>
    </location>
    <ligand>
        <name>a divalent metal cation</name>
        <dbReference type="ChEBI" id="CHEBI:60240"/>
    </ligand>
</feature>
<evidence type="ECO:0000256" key="2">
    <source>
        <dbReference type="ARBA" id="ARBA00005967"/>
    </source>
</evidence>
<accession>A0A9D1GGL9</accession>
<feature type="active site" description="Proton acceptor" evidence="15">
    <location>
        <position position="70"/>
    </location>
</feature>
<evidence type="ECO:0000313" key="21">
    <source>
        <dbReference type="Proteomes" id="UP000886722"/>
    </source>
</evidence>
<evidence type="ECO:0000256" key="13">
    <source>
        <dbReference type="ARBA" id="ARBA00023209"/>
    </source>
</evidence>
<keyword evidence="10 19" id="KW-1133">Transmembrane helix</keyword>
<keyword evidence="13" id="KW-0594">Phospholipid biosynthesis</keyword>
<dbReference type="CDD" id="cd14265">
    <property type="entry name" value="UDPK_IM_like"/>
    <property type="match status" value="1"/>
</dbReference>
<name>A0A9D1GGL9_9BACT</name>
<reference evidence="20" key="1">
    <citation type="submission" date="2020-10" db="EMBL/GenBank/DDBJ databases">
        <authorList>
            <person name="Gilroy R."/>
        </authorList>
    </citation>
    <scope>NUCLEOTIDE SEQUENCE</scope>
    <source>
        <strain evidence="20">21143</strain>
    </source>
</reference>
<feature type="binding site" evidence="17">
    <location>
        <position position="29"/>
    </location>
    <ligand>
        <name>ATP</name>
        <dbReference type="ChEBI" id="CHEBI:30616"/>
    </ligand>
</feature>
<evidence type="ECO:0000256" key="19">
    <source>
        <dbReference type="SAM" id="Phobius"/>
    </source>
</evidence>
<dbReference type="Pfam" id="PF01219">
    <property type="entry name" value="DAGK_prokar"/>
    <property type="match status" value="1"/>
</dbReference>
<evidence type="ECO:0000256" key="12">
    <source>
        <dbReference type="ARBA" id="ARBA00023136"/>
    </source>
</evidence>
<evidence type="ECO:0000256" key="14">
    <source>
        <dbReference type="ARBA" id="ARBA00023264"/>
    </source>
</evidence>
<feature type="transmembrane region" description="Helical" evidence="19">
    <location>
        <begin position="57"/>
        <end position="76"/>
    </location>
</feature>
<evidence type="ECO:0000256" key="3">
    <source>
        <dbReference type="ARBA" id="ARBA00022475"/>
    </source>
</evidence>
<keyword evidence="18" id="KW-0479">Metal-binding</keyword>
<evidence type="ECO:0000256" key="6">
    <source>
        <dbReference type="ARBA" id="ARBA00022692"/>
    </source>
</evidence>
<evidence type="ECO:0000256" key="11">
    <source>
        <dbReference type="ARBA" id="ARBA00023098"/>
    </source>
</evidence>
<comment type="subcellular location">
    <subcellularLocation>
        <location evidence="1">Cell membrane</location>
        <topology evidence="1">Multi-pass membrane protein</topology>
    </subcellularLocation>
</comment>
<evidence type="ECO:0000256" key="5">
    <source>
        <dbReference type="ARBA" id="ARBA00022679"/>
    </source>
</evidence>